<keyword evidence="9" id="KW-0378">Hydrolase</keyword>
<sequence>MNAPLQGASAVPAQIGERIRVRGIVQGVGFRPGVWRIAQDLGVCGSVANDGEGVLIEAWGDAALLQTLLERIHTEAPPLARIESIERCEAMGLPPADFRIVASRTSTALTHVAPDAATCPACVAEIFDPFGRRFRYPFTNCTHCGPRLSIIQQIPYDRSNTTMAAFAMCHACAAEYASPADRRFHAQPVACHVCGPRLSLSRSDGRAIALDSLTFLDDADAACSLLQRGHILAIQGLGGYQLACDASSDSAVARLRAGKQRERKPFALMARDIEVIHRYAQLGEAEAALLSSPAAPIVLLQRLTGTSTPAIDAAVAPGMNTLGFMLPNTPLHHLMLRRMNRPIVMTSGNHSDEPQAITAADARARLGQIADYFLEHNRPIARRVDDSVVRVVAGQTRVLRRARGYAPAPLSLPPGFERAPNILAYGSELKNTFCLVRDGTAVLSPHIGDLEDALTRADYHQALADFRRFFEFEPQVLACDLHPDYAATRLARAQSEETGLPLHASQHHHAHIAACLADNRVALDTAPVLGVALDGIGYGEDGTLWGGEFLLADYHGFERLGTFKPVALLGGDAAAREPWRNTYAHLMAEMGWPAFAMNYAGLELFRFLDRQPRALLDGMLKQRVNAPLASSCGRLFDAVGAAVGLVRDHAHYEGQGAVELEAAVDRDCLENEDATLDYPFAIPLLPGSKLPYIEPLAMWQALFGDLILDTPVGVMAARFHRGLAKVVVKMVEKLASRISKDGAPLPQVALTGGVLQNRILFERVLHGLESKGFTVLTHRQVPCNDGGLALGQAVIAAVRQLQHS</sequence>
<dbReference type="PROSITE" id="PS51163">
    <property type="entry name" value="YRDC"/>
    <property type="match status" value="1"/>
</dbReference>
<evidence type="ECO:0000256" key="1">
    <source>
        <dbReference type="ARBA" id="ARBA00004711"/>
    </source>
</evidence>
<dbReference type="Gene3D" id="3.90.870.50">
    <property type="match status" value="1"/>
</dbReference>
<evidence type="ECO:0000256" key="6">
    <source>
        <dbReference type="ARBA" id="ARBA00022833"/>
    </source>
</evidence>
<dbReference type="EMBL" id="BKAD01000020">
    <property type="protein sequence ID" value="GEP30888.1"/>
    <property type="molecule type" value="Genomic_DNA"/>
</dbReference>
<dbReference type="GO" id="GO:0016743">
    <property type="term" value="F:carboxyl- or carbamoyltransferase activity"/>
    <property type="evidence" value="ECO:0007669"/>
    <property type="project" value="UniProtKB-UniRule"/>
</dbReference>
<keyword evidence="12" id="KW-0808">Transferase</keyword>
<comment type="catalytic activity">
    <reaction evidence="9">
        <text>an acyl phosphate + H2O = a carboxylate + phosphate + H(+)</text>
        <dbReference type="Rhea" id="RHEA:14965"/>
        <dbReference type="ChEBI" id="CHEBI:15377"/>
        <dbReference type="ChEBI" id="CHEBI:15378"/>
        <dbReference type="ChEBI" id="CHEBI:29067"/>
        <dbReference type="ChEBI" id="CHEBI:43474"/>
        <dbReference type="ChEBI" id="CHEBI:59918"/>
        <dbReference type="EC" id="3.6.1.7"/>
    </reaction>
</comment>
<dbReference type="InterPro" id="IPR004421">
    <property type="entry name" value="Carbamoyltransferase_HypF"/>
</dbReference>
<evidence type="ECO:0000256" key="5">
    <source>
        <dbReference type="ARBA" id="ARBA00022771"/>
    </source>
</evidence>
<dbReference type="InterPro" id="IPR011125">
    <property type="entry name" value="Znf_HypF"/>
</dbReference>
<dbReference type="EC" id="6.2.-.-" evidence="8"/>
<dbReference type="InterPro" id="IPR006070">
    <property type="entry name" value="Sua5-like_dom"/>
</dbReference>
<comment type="function">
    <text evidence="8">Involved in the maturation of [NiFe] hydrogenases. Along with HypE, it catalyzes the synthesis of the CN ligands of the active site iron of [NiFe]-hydrogenases. HypF functions as a carbamoyl transferase using carbamoylphosphate as a substrate and transferring the carboxamido moiety in an ATP-dependent reaction to the thiolate of the C-terminal cysteine of HypE yielding a protein-S-carboxamide.</text>
</comment>
<dbReference type="InterPro" id="IPR041440">
    <property type="entry name" value="HypF_C"/>
</dbReference>
<gene>
    <name evidence="12" type="primary">hypF</name>
    <name evidence="12" type="ORF">TPL01_20260</name>
</gene>
<feature type="domain" description="YrdC-like" evidence="11">
    <location>
        <begin position="216"/>
        <end position="404"/>
    </location>
</feature>
<feature type="domain" description="Acylphosphatase-like" evidence="10">
    <location>
        <begin position="16"/>
        <end position="102"/>
    </location>
</feature>
<dbReference type="Pfam" id="PF07503">
    <property type="entry name" value="zf-HYPF"/>
    <property type="match status" value="2"/>
</dbReference>
<evidence type="ECO:0000256" key="9">
    <source>
        <dbReference type="PROSITE-ProRule" id="PRU00520"/>
    </source>
</evidence>
<dbReference type="GO" id="GO:0003998">
    <property type="term" value="F:acylphosphatase activity"/>
    <property type="evidence" value="ECO:0007669"/>
    <property type="project" value="UniProtKB-EC"/>
</dbReference>
<evidence type="ECO:0000313" key="12">
    <source>
        <dbReference type="EMBL" id="GEP30888.1"/>
    </source>
</evidence>
<dbReference type="Gene3D" id="3.30.110.120">
    <property type="match status" value="1"/>
</dbReference>
<dbReference type="GO" id="GO:0003725">
    <property type="term" value="F:double-stranded RNA binding"/>
    <property type="evidence" value="ECO:0007669"/>
    <property type="project" value="InterPro"/>
</dbReference>
<dbReference type="InterPro" id="IPR001792">
    <property type="entry name" value="Acylphosphatase-like_dom"/>
</dbReference>
<comment type="similarity">
    <text evidence="2 8">Belongs to the carbamoyltransferase HypF family.</text>
</comment>
<accession>A0A512L8S1</accession>
<dbReference type="RefSeq" id="WP_147073366.1">
    <property type="nucleotide sequence ID" value="NZ_AP021884.1"/>
</dbReference>
<dbReference type="Pfam" id="PF00708">
    <property type="entry name" value="Acylphosphatase"/>
    <property type="match status" value="1"/>
</dbReference>
<dbReference type="AlphaFoldDB" id="A0A512L8S1"/>
<evidence type="ECO:0000259" key="11">
    <source>
        <dbReference type="PROSITE" id="PS51163"/>
    </source>
</evidence>
<feature type="active site" evidence="9">
    <location>
        <position position="49"/>
    </location>
</feature>
<feature type="active site" evidence="9">
    <location>
        <position position="31"/>
    </location>
</feature>
<evidence type="ECO:0000313" key="13">
    <source>
        <dbReference type="Proteomes" id="UP000321337"/>
    </source>
</evidence>
<dbReference type="InterPro" id="IPR017968">
    <property type="entry name" value="Acylphosphatase_CS"/>
</dbReference>
<evidence type="ECO:0000256" key="8">
    <source>
        <dbReference type="PIRNR" id="PIRNR006256"/>
    </source>
</evidence>
<dbReference type="PROSITE" id="PS51160">
    <property type="entry name" value="ACYLPHOSPHATASE_3"/>
    <property type="match status" value="1"/>
</dbReference>
<dbReference type="GO" id="GO:0051604">
    <property type="term" value="P:protein maturation"/>
    <property type="evidence" value="ECO:0007669"/>
    <property type="project" value="TreeGrafter"/>
</dbReference>
<organism evidence="12 13">
    <name type="scientific">Sulfuriferula plumbiphila</name>
    <dbReference type="NCBI Taxonomy" id="171865"/>
    <lineage>
        <taxon>Bacteria</taxon>
        <taxon>Pseudomonadati</taxon>
        <taxon>Pseudomonadota</taxon>
        <taxon>Betaproteobacteria</taxon>
        <taxon>Nitrosomonadales</taxon>
        <taxon>Sulfuricellaceae</taxon>
        <taxon>Sulfuriferula</taxon>
    </lineage>
</organism>
<dbReference type="InterPro" id="IPR017945">
    <property type="entry name" value="DHBP_synth_RibB-like_a/b_dom"/>
</dbReference>
<dbReference type="PROSITE" id="PS00150">
    <property type="entry name" value="ACYLPHOSPHATASE_1"/>
    <property type="match status" value="1"/>
</dbReference>
<name>A0A512L8S1_9PROT</name>
<comment type="caution">
    <text evidence="12">The sequence shown here is derived from an EMBL/GenBank/DDBJ whole genome shotgun (WGS) entry which is preliminary data.</text>
</comment>
<keyword evidence="5" id="KW-0863">Zinc-finger</keyword>
<dbReference type="SUPFAM" id="SSF55821">
    <property type="entry name" value="YrdC/RibB"/>
    <property type="match status" value="1"/>
</dbReference>
<keyword evidence="6" id="KW-0862">Zinc</keyword>
<dbReference type="Proteomes" id="UP000321337">
    <property type="component" value="Unassembled WGS sequence"/>
</dbReference>
<evidence type="ECO:0000259" key="10">
    <source>
        <dbReference type="PROSITE" id="PS51160"/>
    </source>
</evidence>
<dbReference type="Pfam" id="PF01300">
    <property type="entry name" value="Sua5_yciO_yrdC"/>
    <property type="match status" value="1"/>
</dbReference>
<dbReference type="PANTHER" id="PTHR42959">
    <property type="entry name" value="CARBAMOYLTRANSFERASE"/>
    <property type="match status" value="1"/>
</dbReference>
<dbReference type="GO" id="GO:0016874">
    <property type="term" value="F:ligase activity"/>
    <property type="evidence" value="ECO:0007669"/>
    <property type="project" value="UniProtKB-UniRule"/>
</dbReference>
<dbReference type="InterPro" id="IPR051060">
    <property type="entry name" value="Carbamoyltrans_HypF-like"/>
</dbReference>
<comment type="pathway">
    <text evidence="1 8">Protein modification; [NiFe] hydrogenase maturation.</text>
</comment>
<dbReference type="InterPro" id="IPR036046">
    <property type="entry name" value="Acylphosphatase-like_dom_sf"/>
</dbReference>
<evidence type="ECO:0000256" key="7">
    <source>
        <dbReference type="ARBA" id="ARBA00048220"/>
    </source>
</evidence>
<dbReference type="Gene3D" id="3.30.420.360">
    <property type="match status" value="1"/>
</dbReference>
<dbReference type="InterPro" id="IPR055128">
    <property type="entry name" value="HypF_C_2"/>
</dbReference>
<dbReference type="UniPathway" id="UPA00335"/>
<keyword evidence="3" id="KW-0436">Ligase</keyword>
<dbReference type="SUPFAM" id="SSF54975">
    <property type="entry name" value="Acylphosphatase/BLUF domain-like"/>
    <property type="match status" value="1"/>
</dbReference>
<protein>
    <recommendedName>
        <fullName evidence="8">Carbamoyltransferase HypF</fullName>
        <ecNumber evidence="8">6.2.-.-</ecNumber>
    </recommendedName>
</protein>
<keyword evidence="13" id="KW-1185">Reference proteome</keyword>
<dbReference type="Gene3D" id="3.30.420.40">
    <property type="match status" value="1"/>
</dbReference>
<dbReference type="PANTHER" id="PTHR42959:SF1">
    <property type="entry name" value="CARBAMOYLTRANSFERASE HYPF"/>
    <property type="match status" value="1"/>
</dbReference>
<comment type="catalytic activity">
    <reaction evidence="7 8">
        <text>C-terminal L-cysteinyl-[HypE protein] + carbamoyl phosphate + ATP + H2O = C-terminal S-carboxamide-L-cysteinyl-[HypE protein] + AMP + phosphate + diphosphate + H(+)</text>
        <dbReference type="Rhea" id="RHEA:55636"/>
        <dbReference type="Rhea" id="RHEA-COMP:14247"/>
        <dbReference type="Rhea" id="RHEA-COMP:14392"/>
        <dbReference type="ChEBI" id="CHEBI:15377"/>
        <dbReference type="ChEBI" id="CHEBI:15378"/>
        <dbReference type="ChEBI" id="CHEBI:30616"/>
        <dbReference type="ChEBI" id="CHEBI:33019"/>
        <dbReference type="ChEBI" id="CHEBI:43474"/>
        <dbReference type="ChEBI" id="CHEBI:58228"/>
        <dbReference type="ChEBI" id="CHEBI:76913"/>
        <dbReference type="ChEBI" id="CHEBI:139126"/>
        <dbReference type="ChEBI" id="CHEBI:456215"/>
    </reaction>
</comment>
<dbReference type="GO" id="GO:0008270">
    <property type="term" value="F:zinc ion binding"/>
    <property type="evidence" value="ECO:0007669"/>
    <property type="project" value="UniProtKB-KW"/>
</dbReference>
<evidence type="ECO:0000256" key="2">
    <source>
        <dbReference type="ARBA" id="ARBA00008097"/>
    </source>
</evidence>
<dbReference type="Pfam" id="PF17788">
    <property type="entry name" value="HypF_C"/>
    <property type="match status" value="1"/>
</dbReference>
<proteinExistence type="inferred from homology"/>
<dbReference type="NCBIfam" id="TIGR00143">
    <property type="entry name" value="hypF"/>
    <property type="match status" value="1"/>
</dbReference>
<reference evidence="12 13" key="1">
    <citation type="submission" date="2019-07" db="EMBL/GenBank/DDBJ databases">
        <title>Whole genome shotgun sequence of Thiobacillus plumbophilus NBRC 107929.</title>
        <authorList>
            <person name="Hosoyama A."/>
            <person name="Uohara A."/>
            <person name="Ohji S."/>
            <person name="Ichikawa N."/>
        </authorList>
    </citation>
    <scope>NUCLEOTIDE SEQUENCE [LARGE SCALE GENOMIC DNA]</scope>
    <source>
        <strain evidence="12 13">NBRC 107929</strain>
    </source>
</reference>
<evidence type="ECO:0000256" key="3">
    <source>
        <dbReference type="ARBA" id="ARBA00022598"/>
    </source>
</evidence>
<dbReference type="OrthoDB" id="9808093at2"/>
<dbReference type="Pfam" id="PF22521">
    <property type="entry name" value="HypF_C_2"/>
    <property type="match status" value="1"/>
</dbReference>
<dbReference type="PIRSF" id="PIRSF006256">
    <property type="entry name" value="CMPcnvr_hdrg_mat"/>
    <property type="match status" value="1"/>
</dbReference>
<keyword evidence="4" id="KW-0479">Metal-binding</keyword>
<evidence type="ECO:0000256" key="4">
    <source>
        <dbReference type="ARBA" id="ARBA00022723"/>
    </source>
</evidence>